<dbReference type="AlphaFoldDB" id="A0A1X6NNS3"/>
<feature type="chain" id="PRO_5013163218" description="IGFBP N-terminal domain-containing protein" evidence="2">
    <location>
        <begin position="39"/>
        <end position="549"/>
    </location>
</feature>
<dbReference type="EMBL" id="KV919291">
    <property type="protein sequence ID" value="OSX70222.1"/>
    <property type="molecule type" value="Genomic_DNA"/>
</dbReference>
<name>A0A1X6NNS3_PORUM</name>
<keyword evidence="4" id="KW-1185">Reference proteome</keyword>
<evidence type="ECO:0000313" key="3">
    <source>
        <dbReference type="EMBL" id="OSX70222.1"/>
    </source>
</evidence>
<dbReference type="Proteomes" id="UP000218209">
    <property type="component" value="Unassembled WGS sequence"/>
</dbReference>
<evidence type="ECO:0000256" key="1">
    <source>
        <dbReference type="SAM" id="MobiDB-lite"/>
    </source>
</evidence>
<accession>A0A1X6NNS3</accession>
<evidence type="ECO:0008006" key="5">
    <source>
        <dbReference type="Google" id="ProtNLM"/>
    </source>
</evidence>
<protein>
    <recommendedName>
        <fullName evidence="5">IGFBP N-terminal domain-containing protein</fullName>
    </recommendedName>
</protein>
<feature type="signal peptide" evidence="2">
    <location>
        <begin position="1"/>
        <end position="38"/>
    </location>
</feature>
<organism evidence="3 4">
    <name type="scientific">Porphyra umbilicalis</name>
    <name type="common">Purple laver</name>
    <name type="synonym">Red alga</name>
    <dbReference type="NCBI Taxonomy" id="2786"/>
    <lineage>
        <taxon>Eukaryota</taxon>
        <taxon>Rhodophyta</taxon>
        <taxon>Bangiophyceae</taxon>
        <taxon>Bangiales</taxon>
        <taxon>Bangiaceae</taxon>
        <taxon>Porphyra</taxon>
    </lineage>
</organism>
<proteinExistence type="predicted"/>
<sequence length="549" mass="52452">MASSPPPRRASARGRPSVPVVAAAAACLVAVAVTAAAATAVPPSATAGATTSAAPALPPTVHLHRVDVSDGSGAGGKRDGGEPETTADAGGGGGASPPPFLAFTPRDLPPAGTRGGACAAVGAPCSGAALVCTAVAFEGGDYRICAAPVGDGGACGVVGSSCADGLVCTVAADPSMRCLSAFESCLIGIRPCLNVGSLCAGGTTRGVCRPPADTDGLPADAACVSAEARPSDAFACGDGGRCALFGAADTDGSADAIATLLIPGDRVTGWCAVPSKRVGGACTAGASGGCAGAAAAGQPPLLCVNGACVAAAGATATRATVGDECAAVGAACSDGSACALVDNFYATPVCVRRVPLGGACNVIGGLPCAPAPRGPFAAPCIDGVCRVWPPVAAGASCDAARRTCADRRYACVADPAAPPPPPASTGRRRCLRGVATGGDCTAADTLCVGDGVTCGTDGRCGRPPLPPTVPVGGPCRTNAGCAGGGARADAAPVVCAGDASTGDRRCRRVVEEGEACGGIDTVCNVRLPLLCAVGSRTCVAADPSAFALP</sequence>
<gene>
    <name evidence="3" type="ORF">BU14_0849s0003</name>
</gene>
<feature type="region of interest" description="Disordered" evidence="1">
    <location>
        <begin position="65"/>
        <end position="106"/>
    </location>
</feature>
<evidence type="ECO:0000256" key="2">
    <source>
        <dbReference type="SAM" id="SignalP"/>
    </source>
</evidence>
<keyword evidence="2" id="KW-0732">Signal</keyword>
<reference evidence="3 4" key="1">
    <citation type="submission" date="2017-03" db="EMBL/GenBank/DDBJ databases">
        <title>WGS assembly of Porphyra umbilicalis.</title>
        <authorList>
            <person name="Brawley S.H."/>
            <person name="Blouin N.A."/>
            <person name="Ficko-Blean E."/>
            <person name="Wheeler G.L."/>
            <person name="Lohr M."/>
            <person name="Goodson H.V."/>
            <person name="Jenkins J.W."/>
            <person name="Blaby-Haas C.E."/>
            <person name="Helliwell K.E."/>
            <person name="Chan C."/>
            <person name="Marriage T."/>
            <person name="Bhattacharya D."/>
            <person name="Klein A.S."/>
            <person name="Badis Y."/>
            <person name="Brodie J."/>
            <person name="Cao Y."/>
            <person name="Collen J."/>
            <person name="Dittami S.M."/>
            <person name="Gachon C.M."/>
            <person name="Green B.R."/>
            <person name="Karpowicz S."/>
            <person name="Kim J.W."/>
            <person name="Kudahl U."/>
            <person name="Lin S."/>
            <person name="Michel G."/>
            <person name="Mittag M."/>
            <person name="Olson B.J."/>
            <person name="Pangilinan J."/>
            <person name="Peng Y."/>
            <person name="Qiu H."/>
            <person name="Shu S."/>
            <person name="Singer J.T."/>
            <person name="Smith A.G."/>
            <person name="Sprecher B.N."/>
            <person name="Wagner V."/>
            <person name="Wang W."/>
            <person name="Wang Z.-Y."/>
            <person name="Yan J."/>
            <person name="Yarish C."/>
            <person name="Zoeuner-Riek S."/>
            <person name="Zhuang Y."/>
            <person name="Zou Y."/>
            <person name="Lindquist E.A."/>
            <person name="Grimwood J."/>
            <person name="Barry K."/>
            <person name="Rokhsar D.S."/>
            <person name="Schmutz J."/>
            <person name="Stiller J.W."/>
            <person name="Grossman A.R."/>
            <person name="Prochnik S.E."/>
        </authorList>
    </citation>
    <scope>NUCLEOTIDE SEQUENCE [LARGE SCALE GENOMIC DNA]</scope>
    <source>
        <strain evidence="3">4086291</strain>
    </source>
</reference>
<evidence type="ECO:0000313" key="4">
    <source>
        <dbReference type="Proteomes" id="UP000218209"/>
    </source>
</evidence>